<dbReference type="InterPro" id="IPR019448">
    <property type="entry name" value="NT-C2"/>
</dbReference>
<dbReference type="PROSITE" id="PS51840">
    <property type="entry name" value="C2_NT"/>
    <property type="match status" value="1"/>
</dbReference>
<evidence type="ECO:0000256" key="1">
    <source>
        <dbReference type="SAM" id="MobiDB-lite"/>
    </source>
</evidence>
<feature type="region of interest" description="Disordered" evidence="1">
    <location>
        <begin position="155"/>
        <end position="281"/>
    </location>
</feature>
<dbReference type="InParanoid" id="A2F3X8"/>
<proteinExistence type="predicted"/>
<dbReference type="RefSeq" id="XP_001313323.1">
    <property type="nucleotide sequence ID" value="XM_001313322.1"/>
</dbReference>
<feature type="region of interest" description="Disordered" evidence="1">
    <location>
        <begin position="540"/>
        <end position="559"/>
    </location>
</feature>
<dbReference type="VEuPathDB" id="TrichDB:TVAGG3_0307580"/>
<dbReference type="Proteomes" id="UP000001542">
    <property type="component" value="Unassembled WGS sequence"/>
</dbReference>
<evidence type="ECO:0000259" key="2">
    <source>
        <dbReference type="PROSITE" id="PS51840"/>
    </source>
</evidence>
<protein>
    <recommendedName>
        <fullName evidence="2">C2 NT-type domain-containing protein</fullName>
    </recommendedName>
</protein>
<sequence length="699" mass="81486">MAFWKWDKVVENLYIKVHMVQVPPKFQNEFDVAWHRGNNASVTEKRKPDKKGRIKYEELFSVPVTIFVNKKDKSIRLKIVEFLLRRHIEGSQVKFLGRLHINVGEYYSQKEKPTALSVDMESERSQQPKINLSISFSPIPNDYVPDFQSQLEVNESDIENADEQPTKIKRNDWDKSGEEEDQREEVQEGLPPEMQAPKEEKPEEEPKPEEKNPELEAKAREVDAEDLKDVMEPRKRGSTARYQRSTSSILSSDKIPKPDEDQKKELDASNTEGKAPTEMAIPITESTPLEAIPEEPKKANDNEYYSDEYYEEESIYYSDEIDEETIRKEASLVQKVLLKTWPNYKVTYCLDVDDKIACPPAALPFLATILHCQVLHQEQCLNAFLNNIGLAPLQNNCYSVHRFYTYAVILLFVQRSQYVKNRKYAHVDDFLNKLTPIFFNTLRGSLKTFVTPFKGLCNRLCTTRFIMNELVEDFVVEFGKAQKIIKTQFPLVDNYVMRFFLTILDFKFASKLAKSNLRWNSKNAALWASFFTMVEATMRPDDKPQQQKETNDGLPTEEEEKQELLTTEEDELKKFQLKVEFPIAKQICHLITLSPVIVKQPELTETVCKDIPLQTVAFILDNIKPDEIMPLPIYIEDFCKAKNLPSKDLKPEKLKKFSPVDFEELSKLINYEAWRHCIEEDAVVEEYKYFKDYFKGEKD</sequence>
<dbReference type="VEuPathDB" id="TrichDB:TVAG_291000"/>
<reference evidence="3" key="1">
    <citation type="submission" date="2006-10" db="EMBL/GenBank/DDBJ databases">
        <authorList>
            <person name="Amadeo P."/>
            <person name="Zhao Q."/>
            <person name="Wortman J."/>
            <person name="Fraser-Liggett C."/>
            <person name="Carlton J."/>
        </authorList>
    </citation>
    <scope>NUCLEOTIDE SEQUENCE</scope>
    <source>
        <strain evidence="3">G3</strain>
    </source>
</reference>
<evidence type="ECO:0000313" key="3">
    <source>
        <dbReference type="EMBL" id="EAY00394.1"/>
    </source>
</evidence>
<dbReference type="AlphaFoldDB" id="A2F3X8"/>
<gene>
    <name evidence="3" type="ORF">TVAG_291000</name>
</gene>
<name>A2F3X8_TRIV3</name>
<dbReference type="Pfam" id="PF10358">
    <property type="entry name" value="NT-C2"/>
    <property type="match status" value="1"/>
</dbReference>
<dbReference type="EMBL" id="DS113603">
    <property type="protein sequence ID" value="EAY00394.1"/>
    <property type="molecule type" value="Genomic_DNA"/>
</dbReference>
<reference evidence="3" key="2">
    <citation type="journal article" date="2007" name="Science">
        <title>Draft genome sequence of the sexually transmitted pathogen Trichomonas vaginalis.</title>
        <authorList>
            <person name="Carlton J.M."/>
            <person name="Hirt R.P."/>
            <person name="Silva J.C."/>
            <person name="Delcher A.L."/>
            <person name="Schatz M."/>
            <person name="Zhao Q."/>
            <person name="Wortman J.R."/>
            <person name="Bidwell S.L."/>
            <person name="Alsmark U.C.M."/>
            <person name="Besteiro S."/>
            <person name="Sicheritz-Ponten T."/>
            <person name="Noel C.J."/>
            <person name="Dacks J.B."/>
            <person name="Foster P.G."/>
            <person name="Simillion C."/>
            <person name="Van de Peer Y."/>
            <person name="Miranda-Saavedra D."/>
            <person name="Barton G.J."/>
            <person name="Westrop G.D."/>
            <person name="Mueller S."/>
            <person name="Dessi D."/>
            <person name="Fiori P.L."/>
            <person name="Ren Q."/>
            <person name="Paulsen I."/>
            <person name="Zhang H."/>
            <person name="Bastida-Corcuera F.D."/>
            <person name="Simoes-Barbosa A."/>
            <person name="Brown M.T."/>
            <person name="Hayes R.D."/>
            <person name="Mukherjee M."/>
            <person name="Okumura C.Y."/>
            <person name="Schneider R."/>
            <person name="Smith A.J."/>
            <person name="Vanacova S."/>
            <person name="Villalvazo M."/>
            <person name="Haas B.J."/>
            <person name="Pertea M."/>
            <person name="Feldblyum T.V."/>
            <person name="Utterback T.R."/>
            <person name="Shu C.L."/>
            <person name="Osoegawa K."/>
            <person name="de Jong P.J."/>
            <person name="Hrdy I."/>
            <person name="Horvathova L."/>
            <person name="Zubacova Z."/>
            <person name="Dolezal P."/>
            <person name="Malik S.B."/>
            <person name="Logsdon J.M. Jr."/>
            <person name="Henze K."/>
            <person name="Gupta A."/>
            <person name="Wang C.C."/>
            <person name="Dunne R.L."/>
            <person name="Upcroft J.A."/>
            <person name="Upcroft P."/>
            <person name="White O."/>
            <person name="Salzberg S.L."/>
            <person name="Tang P."/>
            <person name="Chiu C.-H."/>
            <person name="Lee Y.-S."/>
            <person name="Embley T.M."/>
            <person name="Coombs G.H."/>
            <person name="Mottram J.C."/>
            <person name="Tachezy J."/>
            <person name="Fraser-Liggett C.M."/>
            <person name="Johnson P.J."/>
        </authorList>
    </citation>
    <scope>NUCLEOTIDE SEQUENCE [LARGE SCALE GENOMIC DNA]</scope>
    <source>
        <strain evidence="3">G3</strain>
    </source>
</reference>
<dbReference type="KEGG" id="tva:4758214"/>
<evidence type="ECO:0000313" key="4">
    <source>
        <dbReference type="Proteomes" id="UP000001542"/>
    </source>
</evidence>
<feature type="compositionally biased region" description="Polar residues" evidence="1">
    <location>
        <begin position="240"/>
        <end position="251"/>
    </location>
</feature>
<organism evidence="3 4">
    <name type="scientific">Trichomonas vaginalis (strain ATCC PRA-98 / G3)</name>
    <dbReference type="NCBI Taxonomy" id="412133"/>
    <lineage>
        <taxon>Eukaryota</taxon>
        <taxon>Metamonada</taxon>
        <taxon>Parabasalia</taxon>
        <taxon>Trichomonadida</taxon>
        <taxon>Trichomonadidae</taxon>
        <taxon>Trichomonas</taxon>
    </lineage>
</organism>
<keyword evidence="4" id="KW-1185">Reference proteome</keyword>
<accession>A2F3X8</accession>
<feature type="compositionally biased region" description="Basic and acidic residues" evidence="1">
    <location>
        <begin position="540"/>
        <end position="551"/>
    </location>
</feature>
<feature type="domain" description="C2 NT-type" evidence="2">
    <location>
        <begin position="1"/>
        <end position="138"/>
    </location>
</feature>
<feature type="compositionally biased region" description="Basic and acidic residues" evidence="1">
    <location>
        <begin position="164"/>
        <end position="176"/>
    </location>
</feature>
<feature type="compositionally biased region" description="Basic and acidic residues" evidence="1">
    <location>
        <begin position="254"/>
        <end position="267"/>
    </location>
</feature>
<feature type="compositionally biased region" description="Basic and acidic residues" evidence="1">
    <location>
        <begin position="196"/>
        <end position="235"/>
    </location>
</feature>